<accession>A0A9W9ZF08</accession>
<evidence type="ECO:0000256" key="1">
    <source>
        <dbReference type="SAM" id="MobiDB-lite"/>
    </source>
</evidence>
<sequence>MEARIVQEQRMKLENAAIKFVQLTVSGVTGKTGHHVRRRVGLEHRNVSARVPDQAQLLAGKIVSAPVVKPSHVKQYLVQCTVSGVTGKTGHHVQGRVGLEHKNVYGHVPDHAQILAAKNALVSVAKLNLVKQEIVQFTETGRLGVIGTHVPRRVGREHRQERANAKTPDQNMADGSVKGLERRLECAMQGNVPLMDSGVIGNSGPNAQELVAVEFKHVLARALDPVLPMVEKIASVVKTRQDLVVLTLAQSMGTGPSGQNGENVLQLVAADSTLAQESAPLRNMAGKTALENPTRLVPVIRSLVQWMVSGVTGQCGQLVQNRVVKASKRDPVPAQTRHQPWRQTMRWSNSTDTGLQRSTMRRYVMTSW</sequence>
<dbReference type="EMBL" id="MU826354">
    <property type="protein sequence ID" value="KAJ7380125.1"/>
    <property type="molecule type" value="Genomic_DNA"/>
</dbReference>
<comment type="caution">
    <text evidence="2">The sequence shown here is derived from an EMBL/GenBank/DDBJ whole genome shotgun (WGS) entry which is preliminary data.</text>
</comment>
<feature type="region of interest" description="Disordered" evidence="1">
    <location>
        <begin position="155"/>
        <end position="175"/>
    </location>
</feature>
<dbReference type="Proteomes" id="UP001163046">
    <property type="component" value="Unassembled WGS sequence"/>
</dbReference>
<evidence type="ECO:0000313" key="3">
    <source>
        <dbReference type="Proteomes" id="UP001163046"/>
    </source>
</evidence>
<proteinExistence type="predicted"/>
<reference evidence="2" key="1">
    <citation type="submission" date="2023-01" db="EMBL/GenBank/DDBJ databases">
        <title>Genome assembly of the deep-sea coral Lophelia pertusa.</title>
        <authorList>
            <person name="Herrera S."/>
            <person name="Cordes E."/>
        </authorList>
    </citation>
    <scope>NUCLEOTIDE SEQUENCE</scope>
    <source>
        <strain evidence="2">USNM1676648</strain>
        <tissue evidence="2">Polyp</tissue>
    </source>
</reference>
<name>A0A9W9ZF08_9CNID</name>
<organism evidence="2 3">
    <name type="scientific">Desmophyllum pertusum</name>
    <dbReference type="NCBI Taxonomy" id="174260"/>
    <lineage>
        <taxon>Eukaryota</taxon>
        <taxon>Metazoa</taxon>
        <taxon>Cnidaria</taxon>
        <taxon>Anthozoa</taxon>
        <taxon>Hexacorallia</taxon>
        <taxon>Scleractinia</taxon>
        <taxon>Caryophylliina</taxon>
        <taxon>Caryophylliidae</taxon>
        <taxon>Desmophyllum</taxon>
    </lineage>
</organism>
<dbReference type="AlphaFoldDB" id="A0A9W9ZF08"/>
<evidence type="ECO:0000313" key="2">
    <source>
        <dbReference type="EMBL" id="KAJ7380125.1"/>
    </source>
</evidence>
<keyword evidence="3" id="KW-1185">Reference proteome</keyword>
<gene>
    <name evidence="2" type="ORF">OS493_010836</name>
</gene>
<protein>
    <submittedName>
        <fullName evidence="2">Uncharacterized protein</fullName>
    </submittedName>
</protein>